<evidence type="ECO:0000259" key="2">
    <source>
        <dbReference type="PROSITE" id="PS50987"/>
    </source>
</evidence>
<dbReference type="Proteomes" id="UP000630353">
    <property type="component" value="Unassembled WGS sequence"/>
</dbReference>
<dbReference type="SMART" id="SM00226">
    <property type="entry name" value="LMWPc"/>
    <property type="match status" value="1"/>
</dbReference>
<dbReference type="PANTHER" id="PTHR43428">
    <property type="entry name" value="ARSENATE REDUCTASE"/>
    <property type="match status" value="1"/>
</dbReference>
<dbReference type="InterPro" id="IPR036388">
    <property type="entry name" value="WH-like_DNA-bd_sf"/>
</dbReference>
<keyword evidence="1" id="KW-0059">Arsenical resistance</keyword>
<dbReference type="InterPro" id="IPR036390">
    <property type="entry name" value="WH_DNA-bd_sf"/>
</dbReference>
<protein>
    <submittedName>
        <fullName evidence="3">ArsR family transcriptional regulator</fullName>
    </submittedName>
</protein>
<evidence type="ECO:0000313" key="3">
    <source>
        <dbReference type="EMBL" id="GHD62139.1"/>
    </source>
</evidence>
<dbReference type="InterPro" id="IPR011991">
    <property type="entry name" value="ArsR-like_HTH"/>
</dbReference>
<dbReference type="CDD" id="cd00090">
    <property type="entry name" value="HTH_ARSR"/>
    <property type="match status" value="1"/>
</dbReference>
<dbReference type="CDD" id="cd16345">
    <property type="entry name" value="LMWP_ArsC"/>
    <property type="match status" value="1"/>
</dbReference>
<reference evidence="3" key="2">
    <citation type="submission" date="2020-09" db="EMBL/GenBank/DDBJ databases">
        <authorList>
            <person name="Sun Q."/>
            <person name="Kim S."/>
        </authorList>
    </citation>
    <scope>NUCLEOTIDE SEQUENCE</scope>
    <source>
        <strain evidence="3">KCTC 42651</strain>
    </source>
</reference>
<accession>A0A918XX96</accession>
<dbReference type="InterPro" id="IPR036196">
    <property type="entry name" value="Ptyr_pPase_sf"/>
</dbReference>
<feature type="domain" description="HTH arsR-type" evidence="2">
    <location>
        <begin position="1"/>
        <end position="95"/>
    </location>
</feature>
<dbReference type="Pfam" id="PF12840">
    <property type="entry name" value="HTH_20"/>
    <property type="match status" value="1"/>
</dbReference>
<dbReference type="GO" id="GO:0046685">
    <property type="term" value="P:response to arsenic-containing substance"/>
    <property type="evidence" value="ECO:0007669"/>
    <property type="project" value="UniProtKB-KW"/>
</dbReference>
<dbReference type="SUPFAM" id="SSF52788">
    <property type="entry name" value="Phosphotyrosine protein phosphatases I"/>
    <property type="match status" value="1"/>
</dbReference>
<sequence length="284" mass="30811">MDIEAAVTALSALANEHRLQLFRLLMARGPSGMAAGAIAEAVGISPSSLTFHAGALERARLLRSWRVHRNVFYAVDVEGMRRVLAFLTEECCDGHPELCGDMAGPWVRDGGTRAAMSDRVYNVLFLCTGNSARSILGEAILNRLGDSRFRAHSAGSHPKGAVHPYALDLLRNQNYPVDGLRSKSWDEFAAPGAPVMDFVFTVCDDAAAEVCPAWPGQPITAHWGVPDPAAAEGSEAERRYAFADAFRMLHNRISIFANLPIRSLDRLALQERVDNIGSQAAEAV</sequence>
<dbReference type="PANTHER" id="PTHR43428:SF1">
    <property type="entry name" value="ARSENATE REDUCTASE"/>
    <property type="match status" value="1"/>
</dbReference>
<evidence type="ECO:0000313" key="4">
    <source>
        <dbReference type="Proteomes" id="UP000630353"/>
    </source>
</evidence>
<dbReference type="Gene3D" id="1.10.10.10">
    <property type="entry name" value="Winged helix-like DNA-binding domain superfamily/Winged helix DNA-binding domain"/>
    <property type="match status" value="1"/>
</dbReference>
<dbReference type="Pfam" id="PF01451">
    <property type="entry name" value="LMWPc"/>
    <property type="match status" value="1"/>
</dbReference>
<dbReference type="EMBL" id="BMZS01000014">
    <property type="protein sequence ID" value="GHD62139.1"/>
    <property type="molecule type" value="Genomic_DNA"/>
</dbReference>
<reference evidence="3" key="1">
    <citation type="journal article" date="2014" name="Int. J. Syst. Evol. Microbiol.">
        <title>Complete genome sequence of Corynebacterium casei LMG S-19264T (=DSM 44701T), isolated from a smear-ripened cheese.</title>
        <authorList>
            <consortium name="US DOE Joint Genome Institute (JGI-PGF)"/>
            <person name="Walter F."/>
            <person name="Albersmeier A."/>
            <person name="Kalinowski J."/>
            <person name="Ruckert C."/>
        </authorList>
    </citation>
    <scope>NUCLEOTIDE SEQUENCE</scope>
    <source>
        <strain evidence="3">KCTC 42651</strain>
    </source>
</reference>
<dbReference type="GO" id="GO:0003700">
    <property type="term" value="F:DNA-binding transcription factor activity"/>
    <property type="evidence" value="ECO:0007669"/>
    <property type="project" value="InterPro"/>
</dbReference>
<dbReference type="Gene3D" id="3.40.50.2300">
    <property type="match status" value="1"/>
</dbReference>
<organism evidence="3 4">
    <name type="scientific">Thalassobaculum fulvum</name>
    <dbReference type="NCBI Taxonomy" id="1633335"/>
    <lineage>
        <taxon>Bacteria</taxon>
        <taxon>Pseudomonadati</taxon>
        <taxon>Pseudomonadota</taxon>
        <taxon>Alphaproteobacteria</taxon>
        <taxon>Rhodospirillales</taxon>
        <taxon>Thalassobaculaceae</taxon>
        <taxon>Thalassobaculum</taxon>
    </lineage>
</organism>
<dbReference type="PROSITE" id="PS50987">
    <property type="entry name" value="HTH_ARSR_2"/>
    <property type="match status" value="1"/>
</dbReference>
<evidence type="ECO:0000256" key="1">
    <source>
        <dbReference type="ARBA" id="ARBA00022849"/>
    </source>
</evidence>
<comment type="caution">
    <text evidence="3">The sequence shown here is derived from an EMBL/GenBank/DDBJ whole genome shotgun (WGS) entry which is preliminary data.</text>
</comment>
<dbReference type="AlphaFoldDB" id="A0A918XX96"/>
<dbReference type="SMART" id="SM00418">
    <property type="entry name" value="HTH_ARSR"/>
    <property type="match status" value="1"/>
</dbReference>
<name>A0A918XX96_9PROT</name>
<gene>
    <name evidence="3" type="ORF">GCM10017083_50540</name>
</gene>
<dbReference type="InterPro" id="IPR023485">
    <property type="entry name" value="Ptyr_pPase"/>
</dbReference>
<dbReference type="InterPro" id="IPR001845">
    <property type="entry name" value="HTH_ArsR_DNA-bd_dom"/>
</dbReference>
<keyword evidence="4" id="KW-1185">Reference proteome</keyword>
<dbReference type="SUPFAM" id="SSF46785">
    <property type="entry name" value="Winged helix' DNA-binding domain"/>
    <property type="match status" value="1"/>
</dbReference>
<proteinExistence type="predicted"/>